<gene>
    <name evidence="1" type="ORF">Prudu_000779</name>
</gene>
<dbReference type="EMBL" id="AP019297">
    <property type="protein sequence ID" value="BBG92913.1"/>
    <property type="molecule type" value="Genomic_DNA"/>
</dbReference>
<feature type="non-terminal residue" evidence="1">
    <location>
        <position position="1"/>
    </location>
</feature>
<evidence type="ECO:0000313" key="1">
    <source>
        <dbReference type="EMBL" id="BBG92913.1"/>
    </source>
</evidence>
<reference evidence="1" key="1">
    <citation type="journal article" date="2019" name="Science">
        <title>Mutation of a bHLH transcription factor allowed almond domestication.</title>
        <authorList>
            <person name="Sanchez-Perez R."/>
            <person name="Pavan S."/>
            <person name="Mazzeo R."/>
            <person name="Moldovan C."/>
            <person name="Aiese Cigliano R."/>
            <person name="Del Cueto J."/>
            <person name="Ricciardi F."/>
            <person name="Lotti C."/>
            <person name="Ricciardi L."/>
            <person name="Dicenta F."/>
            <person name="Lopez-Marques R.L."/>
            <person name="Lindberg Moller B."/>
        </authorList>
    </citation>
    <scope>NUCLEOTIDE SEQUENCE</scope>
</reference>
<accession>A0A4Y1QM55</accession>
<organism evidence="1">
    <name type="scientific">Prunus dulcis</name>
    <name type="common">Almond</name>
    <name type="synonym">Amygdalus dulcis</name>
    <dbReference type="NCBI Taxonomy" id="3755"/>
    <lineage>
        <taxon>Eukaryota</taxon>
        <taxon>Viridiplantae</taxon>
        <taxon>Streptophyta</taxon>
        <taxon>Embryophyta</taxon>
        <taxon>Tracheophyta</taxon>
        <taxon>Spermatophyta</taxon>
        <taxon>Magnoliopsida</taxon>
        <taxon>eudicotyledons</taxon>
        <taxon>Gunneridae</taxon>
        <taxon>Pentapetalae</taxon>
        <taxon>rosids</taxon>
        <taxon>fabids</taxon>
        <taxon>Rosales</taxon>
        <taxon>Rosaceae</taxon>
        <taxon>Amygdaloideae</taxon>
        <taxon>Amygdaleae</taxon>
        <taxon>Prunus</taxon>
    </lineage>
</organism>
<proteinExistence type="predicted"/>
<protein>
    <submittedName>
        <fullName evidence="1">Uncharacterized protein</fullName>
    </submittedName>
</protein>
<sequence>CHERIGIRGSQFGCRLTIERIFAYCALSEFDRFRPLDPFELKYVVLWDFTDYELEPRMFRFNNVKFAGVSTAHTQQAGHSRGQAAWEYLLNYLLGLLKLQRRLCQNFGRKSRFLSKWARHREDVGTKTGSASVSGKFRAGLVKVKLLGC</sequence>
<dbReference type="AlphaFoldDB" id="A0A4Y1QM55"/>
<name>A0A4Y1QM55_PRUDU</name>